<accession>A0A6J5Q8T9</accession>
<protein>
    <submittedName>
        <fullName evidence="1">Uncharacterized protein</fullName>
    </submittedName>
</protein>
<name>A0A6J5Q8T9_9CAUD</name>
<reference evidence="1" key="1">
    <citation type="submission" date="2020-05" db="EMBL/GenBank/DDBJ databases">
        <authorList>
            <person name="Chiriac C."/>
            <person name="Salcher M."/>
            <person name="Ghai R."/>
            <person name="Kavagutti S V."/>
        </authorList>
    </citation>
    <scope>NUCLEOTIDE SEQUENCE</scope>
</reference>
<dbReference type="EMBL" id="LR797001">
    <property type="protein sequence ID" value="CAB4180699.1"/>
    <property type="molecule type" value="Genomic_DNA"/>
</dbReference>
<organism evidence="1">
    <name type="scientific">uncultured Caudovirales phage</name>
    <dbReference type="NCBI Taxonomy" id="2100421"/>
    <lineage>
        <taxon>Viruses</taxon>
        <taxon>Duplodnaviria</taxon>
        <taxon>Heunggongvirae</taxon>
        <taxon>Uroviricota</taxon>
        <taxon>Caudoviricetes</taxon>
        <taxon>Peduoviridae</taxon>
        <taxon>Maltschvirus</taxon>
        <taxon>Maltschvirus maltsch</taxon>
    </lineage>
</organism>
<proteinExistence type="predicted"/>
<evidence type="ECO:0000313" key="1">
    <source>
        <dbReference type="EMBL" id="CAB4180699.1"/>
    </source>
</evidence>
<sequence length="240" mass="24521">MAYPANIGPYGFLPNTLEGGRVYAGATRYLPIASGYAKNIGYGDAVSLIADGSVQRVDASTGAKTAWAIRPIGIFLGCSYTDPTLKYKVFSQYWPTGTSASDAIAIVADDPLVLFKVNLTNAGTAYTSGAATSADVGQNVGYFVTANTGSIVDGVNTATGNSATSVDLASKATTATLPLRIISMVQETALSDGTFVEAFVAYTAPTMTAAVTQSGTTPFAVSAVAITVVGGHAYRNPVGI</sequence>
<gene>
    <name evidence="1" type="ORF">UFOVP1043_88</name>
</gene>